<evidence type="ECO:0000313" key="3">
    <source>
        <dbReference type="Proteomes" id="UP000243052"/>
    </source>
</evidence>
<name>A0A0X8HWJ9_9SACH</name>
<feature type="compositionally biased region" description="Basic and acidic residues" evidence="1">
    <location>
        <begin position="24"/>
        <end position="34"/>
    </location>
</feature>
<dbReference type="EMBL" id="CP014248">
    <property type="protein sequence ID" value="AMD22821.1"/>
    <property type="molecule type" value="Genomic_DNA"/>
</dbReference>
<proteinExistence type="predicted"/>
<dbReference type="OrthoDB" id="10608370at2759"/>
<dbReference type="RefSeq" id="XP_017989817.1">
    <property type="nucleotide sequence ID" value="XM_018134328.1"/>
</dbReference>
<evidence type="ECO:0000256" key="1">
    <source>
        <dbReference type="SAM" id="MobiDB-lite"/>
    </source>
</evidence>
<reference evidence="2 3" key="1">
    <citation type="submission" date="2016-01" db="EMBL/GenBank/DDBJ databases">
        <title>Genome sequence of the yeast Holleya sinecauda.</title>
        <authorList>
            <person name="Dietrich F.S."/>
        </authorList>
    </citation>
    <scope>NUCLEOTIDE SEQUENCE [LARGE SCALE GENOMIC DNA]</scope>
    <source>
        <strain evidence="2 3">ATCC 58844</strain>
    </source>
</reference>
<feature type="region of interest" description="Disordered" evidence="1">
    <location>
        <begin position="151"/>
        <end position="188"/>
    </location>
</feature>
<dbReference type="Proteomes" id="UP000243052">
    <property type="component" value="Chromosome viii"/>
</dbReference>
<accession>A0A0X8HWJ9</accession>
<dbReference type="AlphaFoldDB" id="A0A0X8HWJ9"/>
<dbReference type="GeneID" id="28726186"/>
<feature type="region of interest" description="Disordered" evidence="1">
    <location>
        <begin position="1"/>
        <end position="81"/>
    </location>
</feature>
<feature type="compositionally biased region" description="Low complexity" evidence="1">
    <location>
        <begin position="55"/>
        <end position="81"/>
    </location>
</feature>
<protein>
    <submittedName>
        <fullName evidence="2">HHR052Cp</fullName>
    </submittedName>
</protein>
<feature type="compositionally biased region" description="Polar residues" evidence="1">
    <location>
        <begin position="35"/>
        <end position="44"/>
    </location>
</feature>
<keyword evidence="3" id="KW-1185">Reference proteome</keyword>
<evidence type="ECO:0000313" key="2">
    <source>
        <dbReference type="EMBL" id="AMD22821.1"/>
    </source>
</evidence>
<sequence>MTKDTNSGKRNNSKGKHVANRSKIKPDVAADRNESSAATGKNGKSQNNKSEKKASNNNSNGASSGNTANIGTDSMSSNSSAISGGNGLINCKEGSANWKEANHGNPEFVFKEPKNGGKPIMVSRGIQTANVTQVQLRYLFGDPVAFHNGGNAETTASANSSATNSDDEMSSSSSSAADDSSVSSMGSQSDYAIHNCHTSKNSTQHWPSKSTILAQKLENLVLSCKRFTLHNENQSHLVSGWQSVPMCCSQSLNTINKQKQLYGIRLFDTPPDDL</sequence>
<organism evidence="2 3">
    <name type="scientific">Eremothecium sinecaudum</name>
    <dbReference type="NCBI Taxonomy" id="45286"/>
    <lineage>
        <taxon>Eukaryota</taxon>
        <taxon>Fungi</taxon>
        <taxon>Dikarya</taxon>
        <taxon>Ascomycota</taxon>
        <taxon>Saccharomycotina</taxon>
        <taxon>Saccharomycetes</taxon>
        <taxon>Saccharomycetales</taxon>
        <taxon>Saccharomycetaceae</taxon>
        <taxon>Eremothecium</taxon>
    </lineage>
</organism>
<gene>
    <name evidence="2" type="ORF">AW171_hschr84880</name>
</gene>
<feature type="compositionally biased region" description="Basic residues" evidence="1">
    <location>
        <begin position="11"/>
        <end position="23"/>
    </location>
</feature>